<name>J9FZZ6_9ZZZZ</name>
<reference evidence="2" key="1">
    <citation type="journal article" date="2012" name="PLoS ONE">
        <title>Gene sets for utilization of primary and secondary nutrition supplies in the distal gut of endangered iberian lynx.</title>
        <authorList>
            <person name="Alcaide M."/>
            <person name="Messina E."/>
            <person name="Richter M."/>
            <person name="Bargiela R."/>
            <person name="Peplies J."/>
            <person name="Huws S.A."/>
            <person name="Newbold C.J."/>
            <person name="Golyshin P.N."/>
            <person name="Simon M.A."/>
            <person name="Lopez G."/>
            <person name="Yakimov M.M."/>
            <person name="Ferrer M."/>
        </authorList>
    </citation>
    <scope>NUCLEOTIDE SEQUENCE</scope>
</reference>
<proteinExistence type="predicted"/>
<accession>J9FZZ6</accession>
<dbReference type="EMBL" id="AMCI01003329">
    <property type="protein sequence ID" value="EJX00532.1"/>
    <property type="molecule type" value="Genomic_DNA"/>
</dbReference>
<organism evidence="2">
    <name type="scientific">gut metagenome</name>
    <dbReference type="NCBI Taxonomy" id="749906"/>
    <lineage>
        <taxon>unclassified sequences</taxon>
        <taxon>metagenomes</taxon>
        <taxon>organismal metagenomes</taxon>
    </lineage>
</organism>
<dbReference type="AlphaFoldDB" id="J9FZZ6"/>
<feature type="domain" description="GSCFA" evidence="1">
    <location>
        <begin position="1"/>
        <end position="226"/>
    </location>
</feature>
<comment type="caution">
    <text evidence="2">The sequence shown here is derived from an EMBL/GenBank/DDBJ whole genome shotgun (WGS) entry which is preliminary data.</text>
</comment>
<gene>
    <name evidence="2" type="ORF">EVA_11362</name>
</gene>
<dbReference type="InterPro" id="IPR014982">
    <property type="entry name" value="GSCFA"/>
</dbReference>
<sequence length="297" mass="34713">MGEHLVACKFRCDTNPYGILYNPLSIATAIGEIWSGKRYKETDLYQYAGCWHSAMHHGDFSASSSDEVLKRINDRLEKAGNEIHDLGGLLLTFGTAWVYEDRETHQVVGNCHKLPEKYFMRRKLSVEEIVSAYVSLLEMLWEKHPSLQVLFTVSPIRHIRDGFHANQLSKGTLLLAIDALQQRYPQRIGYFPAYEILMDELRDYRFFAADMVHPSDVAVEYVWEKFVQSVFSSDTQQLMKECLDIEKMLAHKPFYPNSPEYKRFLGQIVLKIDRLNRKCPYLDFEKEREICRTRLNI</sequence>
<protein>
    <submittedName>
        <fullName evidence="2">GSCFA family protein</fullName>
    </submittedName>
</protein>
<dbReference type="Pfam" id="PF08885">
    <property type="entry name" value="GSCFA"/>
    <property type="match status" value="1"/>
</dbReference>
<evidence type="ECO:0000259" key="1">
    <source>
        <dbReference type="Pfam" id="PF08885"/>
    </source>
</evidence>
<dbReference type="SUPFAM" id="SSF52266">
    <property type="entry name" value="SGNH hydrolase"/>
    <property type="match status" value="1"/>
</dbReference>
<evidence type="ECO:0000313" key="2">
    <source>
        <dbReference type="EMBL" id="EJX00532.1"/>
    </source>
</evidence>